<evidence type="ECO:0000259" key="5">
    <source>
        <dbReference type="PROSITE" id="PS50949"/>
    </source>
</evidence>
<name>A0A7Z2ZM33_9BACL</name>
<evidence type="ECO:0000256" key="4">
    <source>
        <dbReference type="ARBA" id="ARBA00023163"/>
    </source>
</evidence>
<dbReference type="FunFam" id="1.10.10.10:FF:000079">
    <property type="entry name" value="GntR family transcriptional regulator"/>
    <property type="match status" value="1"/>
</dbReference>
<dbReference type="SUPFAM" id="SSF53822">
    <property type="entry name" value="Periplasmic binding protein-like I"/>
    <property type="match status" value="1"/>
</dbReference>
<dbReference type="Gene3D" id="3.40.50.2300">
    <property type="match status" value="2"/>
</dbReference>
<dbReference type="KEGG" id="cheb:HH215_18290"/>
<keyword evidence="3" id="KW-0238">DNA-binding</keyword>
<evidence type="ECO:0000313" key="7">
    <source>
        <dbReference type="Proteomes" id="UP000502248"/>
    </source>
</evidence>
<sequence>MSTKKPLYSQIQDYIMNQIDKGTWPPHYQIPPEREIADQFQVSRITAKHAMLGLVNDGYLYRHRGKGTFVTDRNDHPPQQETVTPIFAPKPQPNKKLIGFIMPWMESYYSSLLISGVEAALTQLSYHFVYKRISNREEESKAIHDFLNIPVDGMIIVASQGEQHFNDDIVRLVLNKHPVVLVERTMRDIRTNGVYCNTKEIGMLMVDYLHKREAKNIALVTYPPLYTIGVSDRVNGFQNALLQKGLEPLSLERILSISTDILDQSNNEGIPSEMIAFLENNRNLDAIATVDALLAQYIGKACVKLNLEHIDIICCDQPLLYPDCVSPIAYIDQSPFEMGTIAAQMIVDSIVNHTEPRKQTITPKLVEISGEPVYSSTKN</sequence>
<dbReference type="PANTHER" id="PTHR30146">
    <property type="entry name" value="LACI-RELATED TRANSCRIPTIONAL REPRESSOR"/>
    <property type="match status" value="1"/>
</dbReference>
<feature type="domain" description="HTH gntR-type" evidence="5">
    <location>
        <begin position="5"/>
        <end position="73"/>
    </location>
</feature>
<evidence type="ECO:0000256" key="1">
    <source>
        <dbReference type="ARBA" id="ARBA00022491"/>
    </source>
</evidence>
<dbReference type="PRINTS" id="PR00035">
    <property type="entry name" value="HTHGNTR"/>
</dbReference>
<dbReference type="EMBL" id="CP051680">
    <property type="protein sequence ID" value="QJD84936.1"/>
    <property type="molecule type" value="Genomic_DNA"/>
</dbReference>
<reference evidence="6 7" key="1">
    <citation type="submission" date="2020-04" db="EMBL/GenBank/DDBJ databases">
        <title>Genome sequencing of novel species.</title>
        <authorList>
            <person name="Heo J."/>
            <person name="Kim S.-J."/>
            <person name="Kim J.-S."/>
            <person name="Hong S.-B."/>
            <person name="Kwon S.-W."/>
        </authorList>
    </citation>
    <scope>NUCLEOTIDE SEQUENCE [LARGE SCALE GENOMIC DNA]</scope>
    <source>
        <strain evidence="6 7">MFER-1</strain>
    </source>
</reference>
<dbReference type="SMART" id="SM00345">
    <property type="entry name" value="HTH_GNTR"/>
    <property type="match status" value="1"/>
</dbReference>
<dbReference type="RefSeq" id="WP_169281212.1">
    <property type="nucleotide sequence ID" value="NZ_CP051680.1"/>
</dbReference>
<dbReference type="GO" id="GO:0003700">
    <property type="term" value="F:DNA-binding transcription factor activity"/>
    <property type="evidence" value="ECO:0007669"/>
    <property type="project" value="InterPro"/>
</dbReference>
<dbReference type="PROSITE" id="PS50949">
    <property type="entry name" value="HTH_GNTR"/>
    <property type="match status" value="1"/>
</dbReference>
<keyword evidence="4" id="KW-0804">Transcription</keyword>
<gene>
    <name evidence="6" type="ORF">HH215_18290</name>
</gene>
<dbReference type="GO" id="GO:0000976">
    <property type="term" value="F:transcription cis-regulatory region binding"/>
    <property type="evidence" value="ECO:0007669"/>
    <property type="project" value="TreeGrafter"/>
</dbReference>
<dbReference type="Pfam" id="PF00392">
    <property type="entry name" value="GntR"/>
    <property type="match status" value="1"/>
</dbReference>
<evidence type="ECO:0000313" key="6">
    <source>
        <dbReference type="EMBL" id="QJD84936.1"/>
    </source>
</evidence>
<dbReference type="InterPro" id="IPR001761">
    <property type="entry name" value="Peripla_BP/Lac1_sug-bd_dom"/>
</dbReference>
<dbReference type="CDD" id="cd07377">
    <property type="entry name" value="WHTH_GntR"/>
    <property type="match status" value="1"/>
</dbReference>
<protein>
    <submittedName>
        <fullName evidence="6">GntR family transcriptional regulator</fullName>
    </submittedName>
</protein>
<evidence type="ECO:0000256" key="3">
    <source>
        <dbReference type="ARBA" id="ARBA00023125"/>
    </source>
</evidence>
<keyword evidence="7" id="KW-1185">Reference proteome</keyword>
<dbReference type="Pfam" id="PF00532">
    <property type="entry name" value="Peripla_BP_1"/>
    <property type="match status" value="1"/>
</dbReference>
<dbReference type="InterPro" id="IPR036388">
    <property type="entry name" value="WH-like_DNA-bd_sf"/>
</dbReference>
<evidence type="ECO:0000256" key="2">
    <source>
        <dbReference type="ARBA" id="ARBA00023015"/>
    </source>
</evidence>
<dbReference type="PANTHER" id="PTHR30146:SF95">
    <property type="entry name" value="RIBOSE OPERON REPRESSOR"/>
    <property type="match status" value="1"/>
</dbReference>
<dbReference type="CDD" id="cd06267">
    <property type="entry name" value="PBP1_LacI_sugar_binding-like"/>
    <property type="match status" value="1"/>
</dbReference>
<organism evidence="6 7">
    <name type="scientific">Cohnella herbarum</name>
    <dbReference type="NCBI Taxonomy" id="2728023"/>
    <lineage>
        <taxon>Bacteria</taxon>
        <taxon>Bacillati</taxon>
        <taxon>Bacillota</taxon>
        <taxon>Bacilli</taxon>
        <taxon>Bacillales</taxon>
        <taxon>Paenibacillaceae</taxon>
        <taxon>Cohnella</taxon>
    </lineage>
</organism>
<accession>A0A7Z2ZM33</accession>
<dbReference type="AlphaFoldDB" id="A0A7Z2ZM33"/>
<dbReference type="InterPro" id="IPR000524">
    <property type="entry name" value="Tscrpt_reg_HTH_GntR"/>
</dbReference>
<dbReference type="InterPro" id="IPR036390">
    <property type="entry name" value="WH_DNA-bd_sf"/>
</dbReference>
<dbReference type="Proteomes" id="UP000502248">
    <property type="component" value="Chromosome"/>
</dbReference>
<dbReference type="SUPFAM" id="SSF46785">
    <property type="entry name" value="Winged helix' DNA-binding domain"/>
    <property type="match status" value="1"/>
</dbReference>
<dbReference type="InterPro" id="IPR028082">
    <property type="entry name" value="Peripla_BP_I"/>
</dbReference>
<dbReference type="Gene3D" id="1.10.10.10">
    <property type="entry name" value="Winged helix-like DNA-binding domain superfamily/Winged helix DNA-binding domain"/>
    <property type="match status" value="1"/>
</dbReference>
<proteinExistence type="predicted"/>
<keyword evidence="2" id="KW-0805">Transcription regulation</keyword>
<keyword evidence="1" id="KW-0678">Repressor</keyword>